<dbReference type="InterPro" id="IPR028889">
    <property type="entry name" value="USP"/>
</dbReference>
<evidence type="ECO:0000256" key="6">
    <source>
        <dbReference type="ARBA" id="ARBA00022801"/>
    </source>
</evidence>
<keyword evidence="6" id="KW-0378">Hydrolase</keyword>
<dbReference type="GO" id="GO:0004843">
    <property type="term" value="F:cysteine-type deubiquitinase activity"/>
    <property type="evidence" value="ECO:0007669"/>
    <property type="project" value="UniProtKB-EC"/>
</dbReference>
<dbReference type="PANTHER" id="PTHR24006:SF758">
    <property type="entry name" value="UBIQUITIN CARBOXYL-TERMINAL HYDROLASE 36"/>
    <property type="match status" value="1"/>
</dbReference>
<name>A0A815DCG6_9BILA</name>
<keyword evidence="7" id="KW-0788">Thiol protease</keyword>
<dbReference type="GO" id="GO:0006508">
    <property type="term" value="P:proteolysis"/>
    <property type="evidence" value="ECO:0007669"/>
    <property type="project" value="UniProtKB-KW"/>
</dbReference>
<evidence type="ECO:0000313" key="15">
    <source>
        <dbReference type="EMBL" id="CAF1121792.1"/>
    </source>
</evidence>
<evidence type="ECO:0000313" key="18">
    <source>
        <dbReference type="Proteomes" id="UP000663877"/>
    </source>
</evidence>
<evidence type="ECO:0000256" key="13">
    <source>
        <dbReference type="SAM" id="MobiDB-lite"/>
    </source>
</evidence>
<dbReference type="GO" id="GO:0016579">
    <property type="term" value="P:protein deubiquitination"/>
    <property type="evidence" value="ECO:0007669"/>
    <property type="project" value="InterPro"/>
</dbReference>
<dbReference type="PROSITE" id="PS50235">
    <property type="entry name" value="USP_3"/>
    <property type="match status" value="1"/>
</dbReference>
<evidence type="ECO:0000256" key="8">
    <source>
        <dbReference type="ARBA" id="ARBA00039432"/>
    </source>
</evidence>
<evidence type="ECO:0000313" key="17">
    <source>
        <dbReference type="Proteomes" id="UP000663832"/>
    </source>
</evidence>
<evidence type="ECO:0000256" key="11">
    <source>
        <dbReference type="ARBA" id="ARBA00042420"/>
    </source>
</evidence>
<dbReference type="EC" id="3.4.19.12" evidence="3"/>
<dbReference type="OrthoDB" id="413122at2759"/>
<dbReference type="EMBL" id="CAJNOM010000138">
    <property type="protein sequence ID" value="CAF1121792.1"/>
    <property type="molecule type" value="Genomic_DNA"/>
</dbReference>
<dbReference type="SUPFAM" id="SSF54001">
    <property type="entry name" value="Cysteine proteinases"/>
    <property type="match status" value="1"/>
</dbReference>
<evidence type="ECO:0000256" key="4">
    <source>
        <dbReference type="ARBA" id="ARBA00022670"/>
    </source>
</evidence>
<feature type="compositionally biased region" description="Polar residues" evidence="13">
    <location>
        <begin position="717"/>
        <end position="732"/>
    </location>
</feature>
<comment type="similarity">
    <text evidence="2">Belongs to the peptidase C19 family.</text>
</comment>
<dbReference type="Pfam" id="PF00443">
    <property type="entry name" value="UCH"/>
    <property type="match status" value="1"/>
</dbReference>
<evidence type="ECO:0000256" key="9">
    <source>
        <dbReference type="ARBA" id="ARBA00041300"/>
    </source>
</evidence>
<comment type="caution">
    <text evidence="16">The sequence shown here is derived from an EMBL/GenBank/DDBJ whole genome shotgun (WGS) entry which is preliminary data.</text>
</comment>
<evidence type="ECO:0000256" key="12">
    <source>
        <dbReference type="ARBA" id="ARBA00043009"/>
    </source>
</evidence>
<feature type="region of interest" description="Disordered" evidence="13">
    <location>
        <begin position="687"/>
        <end position="732"/>
    </location>
</feature>
<keyword evidence="4" id="KW-0645">Protease</keyword>
<organism evidence="16 18">
    <name type="scientific">Adineta steineri</name>
    <dbReference type="NCBI Taxonomy" id="433720"/>
    <lineage>
        <taxon>Eukaryota</taxon>
        <taxon>Metazoa</taxon>
        <taxon>Spiralia</taxon>
        <taxon>Gnathifera</taxon>
        <taxon>Rotifera</taxon>
        <taxon>Eurotatoria</taxon>
        <taxon>Bdelloidea</taxon>
        <taxon>Adinetida</taxon>
        <taxon>Adinetidae</taxon>
        <taxon>Adineta</taxon>
    </lineage>
</organism>
<evidence type="ECO:0000256" key="3">
    <source>
        <dbReference type="ARBA" id="ARBA00012759"/>
    </source>
</evidence>
<dbReference type="InterPro" id="IPR050164">
    <property type="entry name" value="Peptidase_C19"/>
</dbReference>
<proteinExistence type="inferred from homology"/>
<dbReference type="InterPro" id="IPR038765">
    <property type="entry name" value="Papain-like_cys_pep_sf"/>
</dbReference>
<reference evidence="16" key="1">
    <citation type="submission" date="2021-02" db="EMBL/GenBank/DDBJ databases">
        <authorList>
            <person name="Nowell W R."/>
        </authorList>
    </citation>
    <scope>NUCLEOTIDE SEQUENCE</scope>
</reference>
<dbReference type="PANTHER" id="PTHR24006">
    <property type="entry name" value="UBIQUITIN CARBOXYL-TERMINAL HYDROLASE"/>
    <property type="match status" value="1"/>
</dbReference>
<evidence type="ECO:0000313" key="16">
    <source>
        <dbReference type="EMBL" id="CAF1295973.1"/>
    </source>
</evidence>
<feature type="compositionally biased region" description="Low complexity" evidence="13">
    <location>
        <begin position="694"/>
        <end position="705"/>
    </location>
</feature>
<dbReference type="Proteomes" id="UP000663832">
    <property type="component" value="Unassembled WGS sequence"/>
</dbReference>
<dbReference type="Gene3D" id="3.90.70.10">
    <property type="entry name" value="Cysteine proteinases"/>
    <property type="match status" value="1"/>
</dbReference>
<gene>
    <name evidence="16" type="ORF">BJG266_LOCUS32013</name>
    <name evidence="15" type="ORF">QVE165_LOCUS21435</name>
</gene>
<accession>A0A815DCG6</accession>
<evidence type="ECO:0000256" key="5">
    <source>
        <dbReference type="ARBA" id="ARBA00022786"/>
    </source>
</evidence>
<feature type="domain" description="USP" evidence="14">
    <location>
        <begin position="226"/>
        <end position="558"/>
    </location>
</feature>
<dbReference type="Proteomes" id="UP000663877">
    <property type="component" value="Unassembled WGS sequence"/>
</dbReference>
<protein>
    <recommendedName>
        <fullName evidence="8">Ubiquitin carboxyl-terminal hydrolase 36</fullName>
        <ecNumber evidence="3">3.4.19.12</ecNumber>
    </recommendedName>
    <alternativeName>
        <fullName evidence="11">Deubiquitinating enzyme 36</fullName>
    </alternativeName>
    <alternativeName>
        <fullName evidence="10">Protein scrawny</fullName>
    </alternativeName>
    <alternativeName>
        <fullName evidence="9">Ubiquitin thioesterase 36</fullName>
    </alternativeName>
    <alternativeName>
        <fullName evidence="12">Ubiquitin-specific-processing protease 36</fullName>
    </alternativeName>
</protein>
<comment type="catalytic activity">
    <reaction evidence="1">
        <text>Thiol-dependent hydrolysis of ester, thioester, amide, peptide and isopeptide bonds formed by the C-terminal Gly of ubiquitin (a 76-residue protein attached to proteins as an intracellular targeting signal).</text>
        <dbReference type="EC" id="3.4.19.12"/>
    </reaction>
</comment>
<dbReference type="GO" id="GO:0005634">
    <property type="term" value="C:nucleus"/>
    <property type="evidence" value="ECO:0007669"/>
    <property type="project" value="TreeGrafter"/>
</dbReference>
<sequence length="2093" mass="237831">MDRMNIRTIHSATHNSHLHLHDQQVQNRAAALLAASEEVEDLNQFSNNRVFAHLHSISIEQVKKDFYGDRIEIKNRFGIKSSLNLEKALEKCMQEINEGVNPALAAVVHGVPFKLIRDVENNPNIKEVMNGFLCDLYERYENEKENTTRSDSNIDFTNVCSTQNVSPQSALNSMENRISIPHSDGNENSNIYVEDSPSNIIKENDSIKRKKYQLKMDWRIVHVHGTGLINRNSGKTCLNICYINSIIQCLANTAPFVQWLLDNDIHATCEITADNQFCSVCDLRLIIMNIHPTIMNKCVLFSQLSQSSAVQLARKIPQLSVNFVVGRQEDPSEFITFLFDHLMNCLSSVNISLFSTYLSNPLQYIFGINLKSEINCMNCSNKTSQENYEAIWSIPIVSHNNLEAALIAFCKPQQLANEDSFDCLKCKAHVSASQSLKLNQTSPIIIIHLKRFIYDTQAQTIRKIKNFISYPELLDIHPYIHKDMLQLDNENYKFTDFIYQLYAVLVHLGETANNGHIFSYVQAPDTRWYKANDESVTPVNLDSVLTENNSYMLFYTRVTEENINLLQSTDIASNTRSTSPLASSTPVNANSLIRTDMNGYSPISKNVMCNTFDSNHELNRQFLTKKKLIFNTSSSSYQKDSSSVQSPVQENLSSLRAQLFPQSISVPIELQTESRIEIIPNTNRTKNINTLNTSHSSSSFSSSESIQTPYAKKRNASIRNDSNRSSFNATRLSKNSNTDIVTQLNNTSKNTDDERDLHVELPTHYSFKLQLVDLEKLKSIRITNNQKKHDRLLETMGLSILASTQSQRKKIVLPKQSQAASDAIEIFSKTSDLSSDTSEYEEKESRVDMTYFYLLLPYIERFNKYCSLCVRNKTFGTTEYDRNQLLRCQLYCKGRPTCPFTCSVIVFNNGTADILVHNGTIHHLHGIKLSRPMRKPIRSLLKKRFTQGASVYRVHKERLQKRTREQKMANNYDTTGKTRNIIAKIKSEGVSESLLAPDVDQAISKLYKRFKDKVNPDGKITGAIQQVSKYPCQIIVYTESSIRLFDALMKQENVVLSWDATGGIIQEKLNSPRLLYYELSITLPGVVKEDSIVPVTFMISDAHGLVNIIAWIELFKNAYSQIFVEKPFPRPRFILSDRAQVFLIGALRVWNNETLKDYLNRAYRIVTGNSTNYDNELTNIHACLAHVLKDTRKNINKYIEKKYRELAMWSIALLINTGTWVEFQNNWRLVCYVFLQLHLGEENLNQEYQDALLQKITQIKTDSNTLDAMKSSDSIQDVNTKESSDFDEYEFCSDDDEDFHVIETHKGSSKSSRKKRIVNEEEEANTTESPFKIVVNQIFQDVLTDTGIHVEEVFGISSRGILQWFKYLTKFFMPTLPIWSTLLLGDLTRHRRRIIQSFERMRNTHPEQQTTAISERRMGILKRTQLGGHVFIRLDIVLSIIVPDMITIIDEFSNSLYGFCTKPHNALDNNQPITIDDHRFKPIEEQWRKTKNKRGRGYYSKGPDEPIFTNIISSLLIARDNVNMDLKLPSLTPDWLNIAVGLILSAGITTSIHRSNQLLSLSEASPLIDAILTFIDEWFQSSNNNNNVRSTTINVSSTLDEFGNLAECSTFILEHILTPLLPCNLIVNKVYTCKACEIVVRRRSVVKSILVNVLQTGLHLEHDLYRFFAPTTSDLLCVLCNQATVRHIEVVEWPRILIININDFYRKVKFRKPPGVLSLDQFSSWRAIGCPSSCILIFERVHDQNNLNFIFAIIKCASDTFYVLSDNIPSCSTFQEACSIIEKNHTFHELKKILVTTIKTFFYCPHCNTTPDSLRSLSSQIFIFNSSSNEQLISYPVVANVDDTENVANVHCSHCNHKTENIEMRTFVKPPAQVQKVFNSYLELNDIENVQYYYPATAVLIISRYSDNIVVVKKEANTYFQYTGDTYSDRISLSYNKLCDHFDTSGKILVFHQRQKCQVACLAQSQCTAATFHRSTSSCEIFADMLNQNGNMLADVDATSMNVVIGTRFPPGVPTCHVACCAVTAPTTCTPCINANSGSAVSVCYHSTVYSGGTDSVYNVYPVAAASSCASDVANGYIDYGVNSAASFAYAGC</sequence>
<dbReference type="EMBL" id="CAJNOI010000507">
    <property type="protein sequence ID" value="CAF1295973.1"/>
    <property type="molecule type" value="Genomic_DNA"/>
</dbReference>
<keyword evidence="17" id="KW-1185">Reference proteome</keyword>
<evidence type="ECO:0000256" key="2">
    <source>
        <dbReference type="ARBA" id="ARBA00009085"/>
    </source>
</evidence>
<dbReference type="GO" id="GO:0005829">
    <property type="term" value="C:cytosol"/>
    <property type="evidence" value="ECO:0007669"/>
    <property type="project" value="TreeGrafter"/>
</dbReference>
<evidence type="ECO:0000256" key="7">
    <source>
        <dbReference type="ARBA" id="ARBA00022807"/>
    </source>
</evidence>
<keyword evidence="5" id="KW-0833">Ubl conjugation pathway</keyword>
<evidence type="ECO:0000256" key="10">
    <source>
        <dbReference type="ARBA" id="ARBA00042154"/>
    </source>
</evidence>
<evidence type="ECO:0000259" key="14">
    <source>
        <dbReference type="PROSITE" id="PS50235"/>
    </source>
</evidence>
<dbReference type="InterPro" id="IPR001394">
    <property type="entry name" value="Peptidase_C19_UCH"/>
</dbReference>
<evidence type="ECO:0000256" key="1">
    <source>
        <dbReference type="ARBA" id="ARBA00000707"/>
    </source>
</evidence>